<sequence length="633" mass="72313">METKPHAESVIARLMSLDEKPPQRPIHKQQRVFSERYLLKTASIGLREGGSFSVGHSHRVSSGQPKGIKDTFELQISKDQHEVLKLLPGPRPKYREIFSKKSKGHAPGNVFRSLQKLENESLAGHCGELGLDHMNNFLKSQLEMLDRSYHSSTRTSVLKSNSTKDKNNRRHLRSYRNPSRGYRDHGESLKAESGKLHNGVIYEEQVSNDMESPIHSFSAHNGTMNRSLQPSEFEVTGETFSNVLHLRQDDAELIAHKDSLGSRGSRGCEKFQPSLGVDLYNDGTTITNPEAYSKGIQDATGNSSEKDNRCGNIEHGSRVSNLSISNVASQSTVDAKLANTRISSRIVKDNNSEPNPGIFSVIDTHYSDVWEAFSRHELSNEFFEEEFHETLKGINQCSPDSVLSPHEIENSSRSECFESVATDFDSLFESEETHSEGSVEMDVSSDEDMKNESDDLSQDGRILQWWFGYEESRDCSYLLDVLDEAGFDGVDLVDFSKTFHFQEYSVSPFVYEALEKKYSKQTSWKKSERKLLFDRINSGLREIITIPLIDFDKYTVPVRRMYSTTLNRDEVEEELWQLLISQEKEKNRDLPEKIIGKEMKWFELEEDVNIIVRELESFLFDELAKELVCRIEE</sequence>
<reference evidence="4" key="1">
    <citation type="submission" date="2024-07" db="EMBL/GenBank/DDBJ databases">
        <title>Two chromosome-level genome assemblies of Korean endemic species Abeliophyllum distichum and Forsythia ovata (Oleaceae).</title>
        <authorList>
            <person name="Jang H."/>
        </authorList>
    </citation>
    <scope>NUCLEOTIDE SEQUENCE [LARGE SCALE GENOMIC DNA]</scope>
</reference>
<keyword evidence="4" id="KW-1185">Reference proteome</keyword>
<feature type="domain" description="DUF4378" evidence="2">
    <location>
        <begin position="474"/>
        <end position="626"/>
    </location>
</feature>
<dbReference type="Proteomes" id="UP001604277">
    <property type="component" value="Unassembled WGS sequence"/>
</dbReference>
<evidence type="ECO:0000313" key="4">
    <source>
        <dbReference type="Proteomes" id="UP001604277"/>
    </source>
</evidence>
<comment type="caution">
    <text evidence="3">The sequence shown here is derived from an EMBL/GenBank/DDBJ whole genome shotgun (WGS) entry which is preliminary data.</text>
</comment>
<dbReference type="EMBL" id="JBFOLJ010000003">
    <property type="protein sequence ID" value="KAL2549169.1"/>
    <property type="molecule type" value="Genomic_DNA"/>
</dbReference>
<dbReference type="Pfam" id="PF14309">
    <property type="entry name" value="DUF4378"/>
    <property type="match status" value="1"/>
</dbReference>
<gene>
    <name evidence="3" type="ORF">Fot_10699</name>
</gene>
<accession>A0ABD1WHM3</accession>
<feature type="compositionally biased region" description="Polar residues" evidence="1">
    <location>
        <begin position="151"/>
        <end position="161"/>
    </location>
</feature>
<dbReference type="AlphaFoldDB" id="A0ABD1WHM3"/>
<evidence type="ECO:0000313" key="3">
    <source>
        <dbReference type="EMBL" id="KAL2549169.1"/>
    </source>
</evidence>
<feature type="region of interest" description="Disordered" evidence="1">
    <location>
        <begin position="430"/>
        <end position="454"/>
    </location>
</feature>
<protein>
    <recommendedName>
        <fullName evidence="2">DUF4378 domain-containing protein</fullName>
    </recommendedName>
</protein>
<feature type="region of interest" description="Disordered" evidence="1">
    <location>
        <begin position="151"/>
        <end position="194"/>
    </location>
</feature>
<dbReference type="PANTHER" id="PTHR46836:SF7">
    <property type="entry name" value="PHOSPHATIDYLINOSITOL N-ACETYGLUCOSAMINLYTRANSFERASE SUBUNIT P-LIKE PROTEIN"/>
    <property type="match status" value="1"/>
</dbReference>
<organism evidence="3 4">
    <name type="scientific">Forsythia ovata</name>
    <dbReference type="NCBI Taxonomy" id="205694"/>
    <lineage>
        <taxon>Eukaryota</taxon>
        <taxon>Viridiplantae</taxon>
        <taxon>Streptophyta</taxon>
        <taxon>Embryophyta</taxon>
        <taxon>Tracheophyta</taxon>
        <taxon>Spermatophyta</taxon>
        <taxon>Magnoliopsida</taxon>
        <taxon>eudicotyledons</taxon>
        <taxon>Gunneridae</taxon>
        <taxon>Pentapetalae</taxon>
        <taxon>asterids</taxon>
        <taxon>lamiids</taxon>
        <taxon>Lamiales</taxon>
        <taxon>Oleaceae</taxon>
        <taxon>Forsythieae</taxon>
        <taxon>Forsythia</taxon>
    </lineage>
</organism>
<evidence type="ECO:0000256" key="1">
    <source>
        <dbReference type="SAM" id="MobiDB-lite"/>
    </source>
</evidence>
<dbReference type="PANTHER" id="PTHR46836">
    <property type="entry name" value="AFADIN"/>
    <property type="match status" value="1"/>
</dbReference>
<name>A0ABD1WHM3_9LAMI</name>
<dbReference type="InterPro" id="IPR025486">
    <property type="entry name" value="DUF4378"/>
</dbReference>
<feature type="compositionally biased region" description="Basic and acidic residues" evidence="1">
    <location>
        <begin position="181"/>
        <end position="194"/>
    </location>
</feature>
<proteinExistence type="predicted"/>
<evidence type="ECO:0000259" key="2">
    <source>
        <dbReference type="Pfam" id="PF14309"/>
    </source>
</evidence>